<protein>
    <submittedName>
        <fullName evidence="4">Putative transposase</fullName>
    </submittedName>
</protein>
<evidence type="ECO:0000256" key="1">
    <source>
        <dbReference type="ARBA" id="ARBA00023125"/>
    </source>
</evidence>
<evidence type="ECO:0000256" key="2">
    <source>
        <dbReference type="SAM" id="Coils"/>
    </source>
</evidence>
<keyword evidence="5" id="KW-1185">Reference proteome</keyword>
<name>A0A1W1VTK1_9FIRM</name>
<dbReference type="RefSeq" id="WP_084665043.1">
    <property type="nucleotide sequence ID" value="NZ_LT838272.1"/>
</dbReference>
<organism evidence="4 5">
    <name type="scientific">Thermanaeromonas toyohensis ToBE</name>
    <dbReference type="NCBI Taxonomy" id="698762"/>
    <lineage>
        <taxon>Bacteria</taxon>
        <taxon>Bacillati</taxon>
        <taxon>Bacillota</taxon>
        <taxon>Clostridia</taxon>
        <taxon>Neomoorellales</taxon>
        <taxon>Neomoorellaceae</taxon>
        <taxon>Thermanaeromonas</taxon>
    </lineage>
</organism>
<keyword evidence="1" id="KW-0238">DNA-binding</keyword>
<dbReference type="EMBL" id="LT838272">
    <property type="protein sequence ID" value="SMB96214.1"/>
    <property type="molecule type" value="Genomic_DNA"/>
</dbReference>
<feature type="coiled-coil region" evidence="2">
    <location>
        <begin position="262"/>
        <end position="296"/>
    </location>
</feature>
<dbReference type="Proteomes" id="UP000192569">
    <property type="component" value="Chromosome I"/>
</dbReference>
<dbReference type="STRING" id="698762.SAMN00808754_1426"/>
<reference evidence="4 5" key="1">
    <citation type="submission" date="2017-04" db="EMBL/GenBank/DDBJ databases">
        <authorList>
            <person name="Afonso C.L."/>
            <person name="Miller P.J."/>
            <person name="Scott M.A."/>
            <person name="Spackman E."/>
            <person name="Goraichik I."/>
            <person name="Dimitrov K.M."/>
            <person name="Suarez D.L."/>
            <person name="Swayne D.E."/>
        </authorList>
    </citation>
    <scope>NUCLEOTIDE SEQUENCE [LARGE SCALE GENOMIC DNA]</scope>
    <source>
        <strain evidence="4 5">ToBE</strain>
    </source>
</reference>
<gene>
    <name evidence="4" type="ORF">SAMN00808754_1426</name>
</gene>
<dbReference type="InterPro" id="IPR010095">
    <property type="entry name" value="Cas12f1-like_TNB"/>
</dbReference>
<dbReference type="NCBIfam" id="NF040570">
    <property type="entry name" value="guided_TnpB"/>
    <property type="match status" value="1"/>
</dbReference>
<proteinExistence type="predicted"/>
<dbReference type="GO" id="GO:0003677">
    <property type="term" value="F:DNA binding"/>
    <property type="evidence" value="ECO:0007669"/>
    <property type="project" value="UniProtKB-KW"/>
</dbReference>
<evidence type="ECO:0000313" key="5">
    <source>
        <dbReference type="Proteomes" id="UP000192569"/>
    </source>
</evidence>
<evidence type="ECO:0000313" key="4">
    <source>
        <dbReference type="EMBL" id="SMB96214.1"/>
    </source>
</evidence>
<feature type="domain" description="Cas12f1-like TNB" evidence="3">
    <location>
        <begin position="330"/>
        <end position="393"/>
    </location>
</feature>
<dbReference type="Pfam" id="PF07282">
    <property type="entry name" value="Cas12f1-like_TNB"/>
    <property type="match status" value="1"/>
</dbReference>
<dbReference type="AlphaFoldDB" id="A0A1W1VTK1"/>
<dbReference type="OrthoDB" id="4278026at2"/>
<keyword evidence="2" id="KW-0175">Coiled coil</keyword>
<sequence>MAWSSKSHPHRLLLTKQFPLGLEMLALFQPVMLAANKIWNSCVWHSRETYKTEGRWPSETELKAKFRAFAAWKELHSQSAQATVEEYFEAVSSYRKHRNNGHGEMNPPGFKPKNCLRTVTWKRQGFAVENNTLILKLSRTREPIILPVPENWDVITLPDGTRVKGAPVEAKVKAVVRRRRVENLVLHVTFDLGVIPVRTEGLVSAYDYNSALVARTVSNGTQDLFVCRELLALMQYRNKITAEFQAKMSRCREGSRRWKKLLAAKLRALRKLDRRIKQMEHALTKHLAELDAAEGVARAVAGDLKDLRRSSRTGMKNKEASQKINQMPYHRMQAGHKYKSIMRRVHLDARTEKGTSVTCGVCGARNPAWRRKRGLWVCGSCKTTMQADLNGSTSFLKRVLLGDCIGRQLPFALKPPRVWRWDRRLNRFVQVSPRAAA</sequence>
<evidence type="ECO:0000259" key="3">
    <source>
        <dbReference type="Pfam" id="PF07282"/>
    </source>
</evidence>
<accession>A0A1W1VTK1</accession>